<keyword evidence="2" id="KW-0378">Hydrolase</keyword>
<evidence type="ECO:0000259" key="4">
    <source>
        <dbReference type="Pfam" id="PF01229"/>
    </source>
</evidence>
<sequence length="333" mass="37349">MKSLFLKLSTALLSVTFFFTAGCVKVPESATNLEGSLDTDNTSVPYDKLALNMFPRNQTAGDTFSQMMDIRSLGISRVRVNFWFDTFYMPFSSSIPDFTKFDTVVDSAGSAGVEIVGILSYVPGWLVGDPNWRNVYINNFVIPVVARYAGRVHYWEIWNEPDEITFSVLDGSADDYFSLLQMTSDAIRQVDPSARIVSAASANIVADGIAKFEWTNQLIDMGLARYVDILNIHTYGGQYEELIILGVPMVKKAGLPLWITEFGKRGHGTQLAYFEDTIKKLDLILNPDRIYWYTYIEGAGESETRSADSTYGLVTMDGGVRQESELYTHLKNR</sequence>
<reference evidence="5" key="1">
    <citation type="submission" date="2018-06" db="EMBL/GenBank/DDBJ databases">
        <authorList>
            <person name="Zhirakovskaya E."/>
        </authorList>
    </citation>
    <scope>NUCLEOTIDE SEQUENCE</scope>
</reference>
<dbReference type="PROSITE" id="PS51257">
    <property type="entry name" value="PROKAR_LIPOPROTEIN"/>
    <property type="match status" value="1"/>
</dbReference>
<organism evidence="5">
    <name type="scientific">hydrothermal vent metagenome</name>
    <dbReference type="NCBI Taxonomy" id="652676"/>
    <lineage>
        <taxon>unclassified sequences</taxon>
        <taxon>metagenomes</taxon>
        <taxon>ecological metagenomes</taxon>
    </lineage>
</organism>
<dbReference type="GO" id="GO:0004553">
    <property type="term" value="F:hydrolase activity, hydrolyzing O-glycosyl compounds"/>
    <property type="evidence" value="ECO:0007669"/>
    <property type="project" value="TreeGrafter"/>
</dbReference>
<dbReference type="SUPFAM" id="SSF51445">
    <property type="entry name" value="(Trans)glycosidases"/>
    <property type="match status" value="1"/>
</dbReference>
<evidence type="ECO:0000313" key="5">
    <source>
        <dbReference type="EMBL" id="VAX17808.1"/>
    </source>
</evidence>
<dbReference type="PANTHER" id="PTHR12631:SF10">
    <property type="entry name" value="BETA-XYLOSIDASE-LIKE PROTEIN-RELATED"/>
    <property type="match status" value="1"/>
</dbReference>
<dbReference type="InterPro" id="IPR051923">
    <property type="entry name" value="Glycosyl_Hydrolase_39"/>
</dbReference>
<dbReference type="InterPro" id="IPR017853">
    <property type="entry name" value="GH"/>
</dbReference>
<evidence type="ECO:0000256" key="3">
    <source>
        <dbReference type="ARBA" id="ARBA00023295"/>
    </source>
</evidence>
<comment type="similarity">
    <text evidence="1">Belongs to the glycosyl hydrolase 39 family.</text>
</comment>
<dbReference type="EMBL" id="UOGC01000060">
    <property type="protein sequence ID" value="VAX17808.1"/>
    <property type="molecule type" value="Genomic_DNA"/>
</dbReference>
<dbReference type="Pfam" id="PF01229">
    <property type="entry name" value="Glyco_hydro_39"/>
    <property type="match status" value="1"/>
</dbReference>
<dbReference type="AlphaFoldDB" id="A0A3B1C1X7"/>
<evidence type="ECO:0000256" key="2">
    <source>
        <dbReference type="ARBA" id="ARBA00022801"/>
    </source>
</evidence>
<keyword evidence="3" id="KW-0326">Glycosidase</keyword>
<accession>A0A3B1C1X7</accession>
<dbReference type="Gene3D" id="3.20.20.80">
    <property type="entry name" value="Glycosidases"/>
    <property type="match status" value="1"/>
</dbReference>
<dbReference type="PANTHER" id="PTHR12631">
    <property type="entry name" value="ALPHA-L-IDURONIDASE"/>
    <property type="match status" value="1"/>
</dbReference>
<dbReference type="InterPro" id="IPR049166">
    <property type="entry name" value="GH39_cat"/>
</dbReference>
<evidence type="ECO:0000256" key="1">
    <source>
        <dbReference type="ARBA" id="ARBA00008875"/>
    </source>
</evidence>
<name>A0A3B1C1X7_9ZZZZ</name>
<gene>
    <name evidence="5" type="ORF">MNBD_NITROSPINAE01-1409</name>
</gene>
<proteinExistence type="inferred from homology"/>
<feature type="domain" description="Glycosyl hydrolases family 39 N-terminal catalytic" evidence="4">
    <location>
        <begin position="137"/>
        <end position="202"/>
    </location>
</feature>
<protein>
    <recommendedName>
        <fullName evidence="4">Glycosyl hydrolases family 39 N-terminal catalytic domain-containing protein</fullName>
    </recommendedName>
</protein>